<dbReference type="SUPFAM" id="SSF55681">
    <property type="entry name" value="Class II aaRS and biotin synthetases"/>
    <property type="match status" value="1"/>
</dbReference>
<dbReference type="HAMAP" id="MF_00252">
    <property type="entry name" value="Lys_tRNA_synth_class2"/>
    <property type="match status" value="1"/>
</dbReference>
<dbReference type="PROSITE" id="PS50862">
    <property type="entry name" value="AA_TRNA_LIGASE_II"/>
    <property type="match status" value="1"/>
</dbReference>
<dbReference type="Gene3D" id="3.30.930.10">
    <property type="entry name" value="Bira Bifunctional Protein, Domain 2"/>
    <property type="match status" value="1"/>
</dbReference>
<keyword evidence="7" id="KW-0648">Protein biosynthesis</keyword>
<feature type="domain" description="Aminoacyl-transfer RNA synthetases class-II family profile" evidence="10">
    <location>
        <begin position="189"/>
        <end position="503"/>
    </location>
</feature>
<comment type="catalytic activity">
    <reaction evidence="6 7 8">
        <text>tRNA(Lys) + L-lysine + ATP = L-lysyl-tRNA(Lys) + AMP + diphosphate</text>
        <dbReference type="Rhea" id="RHEA:20792"/>
        <dbReference type="Rhea" id="RHEA-COMP:9696"/>
        <dbReference type="Rhea" id="RHEA-COMP:9697"/>
        <dbReference type="ChEBI" id="CHEBI:30616"/>
        <dbReference type="ChEBI" id="CHEBI:32551"/>
        <dbReference type="ChEBI" id="CHEBI:33019"/>
        <dbReference type="ChEBI" id="CHEBI:78442"/>
        <dbReference type="ChEBI" id="CHEBI:78529"/>
        <dbReference type="ChEBI" id="CHEBI:456215"/>
        <dbReference type="EC" id="6.1.1.6"/>
    </reaction>
</comment>
<accession>A0A6B1DPN4</accession>
<dbReference type="CDD" id="cd04322">
    <property type="entry name" value="LysRS_N"/>
    <property type="match status" value="1"/>
</dbReference>
<feature type="compositionally biased region" description="Low complexity" evidence="9">
    <location>
        <begin position="1"/>
        <end position="11"/>
    </location>
</feature>
<evidence type="ECO:0000256" key="8">
    <source>
        <dbReference type="RuleBase" id="RU000336"/>
    </source>
</evidence>
<sequence length="511" mass="57564">MTAAGAASPGEAEPPGPFDPARLNDQEQARLHKLALLREQGLDPYPARVERTHTIAEARALEPGTDDDAPQIAVAGRIVLLRDLGRMSFAQLDDGTGVIQIMVRRNQVGADWYREVWKACVDLGDFLSVRGSLVLTRTGELTVDAQACTVAGKALKPLPDKWHGLQDPEARYRRRYVDLLANPEVREVFRLRARTVRSIRNFLDDLGYLEVETPVLQPIYGGAAAQPFTTHHNQLHQDLYLRISFELYLKRLIVGGLDRVYEIGRDFRNEGVSFKHNPEFTQLEFYEAWSDYQGIMERLEAMLAKVAVDVCGTTEVAYQGRTVSFAPPFERMTLRDAILEHTGLDIHELVAEADLRDAMRARGMDTGDDPNWGKLVDSLLSRYVEPRVTNPMFLYEYPKAISPFAKGVPGEPRLVERFELFAAGMEVSNAFTEINDPMDQYQRFLGEKFLREHGDDEAHQVDDDFVEALTWGMPPTGGCGVGIDRLTMLLADRPNIREVILFPHLRDADQG</sequence>
<dbReference type="NCBIfam" id="NF001756">
    <property type="entry name" value="PRK00484.1"/>
    <property type="match status" value="1"/>
</dbReference>
<keyword evidence="4 7" id="KW-0067">ATP-binding</keyword>
<dbReference type="InterPro" id="IPR044136">
    <property type="entry name" value="Lys-tRNA-ligase_II_N"/>
</dbReference>
<keyword evidence="7" id="KW-0963">Cytoplasm</keyword>
<evidence type="ECO:0000256" key="1">
    <source>
        <dbReference type="ARBA" id="ARBA00022598"/>
    </source>
</evidence>
<keyword evidence="2 7" id="KW-0479">Metal-binding</keyword>
<protein>
    <recommendedName>
        <fullName evidence="7">Lysine--tRNA ligase</fullName>
        <ecNumber evidence="7">6.1.1.6</ecNumber>
    </recommendedName>
    <alternativeName>
        <fullName evidence="7">Lysyl-tRNA synthetase</fullName>
        <shortName evidence="7">LysRS</shortName>
    </alternativeName>
</protein>
<dbReference type="EC" id="6.1.1.6" evidence="7"/>
<dbReference type="InterPro" id="IPR006195">
    <property type="entry name" value="aa-tRNA-synth_II"/>
</dbReference>
<dbReference type="NCBIfam" id="TIGR00499">
    <property type="entry name" value="lysS_bact"/>
    <property type="match status" value="1"/>
</dbReference>
<dbReference type="GO" id="GO:0006430">
    <property type="term" value="P:lysyl-tRNA aminoacylation"/>
    <property type="evidence" value="ECO:0007669"/>
    <property type="project" value="UniProtKB-UniRule"/>
</dbReference>
<feature type="binding site" evidence="7">
    <location>
        <position position="419"/>
    </location>
    <ligand>
        <name>Mg(2+)</name>
        <dbReference type="ChEBI" id="CHEBI:18420"/>
        <label>1</label>
    </ligand>
</feature>
<dbReference type="CDD" id="cd00775">
    <property type="entry name" value="LysRS_core"/>
    <property type="match status" value="1"/>
</dbReference>
<comment type="similarity">
    <text evidence="7">Belongs to the class-II aminoacyl-tRNA synthetase family.</text>
</comment>
<dbReference type="InterPro" id="IPR018149">
    <property type="entry name" value="Lys-tRNA-synth_II_C"/>
</dbReference>
<dbReference type="GO" id="GO:0005524">
    <property type="term" value="F:ATP binding"/>
    <property type="evidence" value="ECO:0007669"/>
    <property type="project" value="UniProtKB-UniRule"/>
</dbReference>
<keyword evidence="1 7" id="KW-0436">Ligase</keyword>
<dbReference type="EMBL" id="VXPY01000002">
    <property type="protein sequence ID" value="MYD88765.1"/>
    <property type="molecule type" value="Genomic_DNA"/>
</dbReference>
<dbReference type="InterPro" id="IPR045864">
    <property type="entry name" value="aa-tRNA-synth_II/BPL/LPL"/>
</dbReference>
<evidence type="ECO:0000256" key="3">
    <source>
        <dbReference type="ARBA" id="ARBA00022741"/>
    </source>
</evidence>
<dbReference type="Gene3D" id="2.40.50.140">
    <property type="entry name" value="Nucleic acid-binding proteins"/>
    <property type="match status" value="1"/>
</dbReference>
<keyword evidence="3 7" id="KW-0547">Nucleotide-binding</keyword>
<dbReference type="InterPro" id="IPR002313">
    <property type="entry name" value="Lys-tRNA-ligase_II"/>
</dbReference>
<evidence type="ECO:0000256" key="7">
    <source>
        <dbReference type="HAMAP-Rule" id="MF_00252"/>
    </source>
</evidence>
<dbReference type="InterPro" id="IPR004365">
    <property type="entry name" value="NA-bd_OB_tRNA"/>
</dbReference>
<dbReference type="PRINTS" id="PR00982">
    <property type="entry name" value="TRNASYNTHLYS"/>
</dbReference>
<organism evidence="11">
    <name type="scientific">Caldilineaceae bacterium SB0662_bin_9</name>
    <dbReference type="NCBI Taxonomy" id="2605258"/>
    <lineage>
        <taxon>Bacteria</taxon>
        <taxon>Bacillati</taxon>
        <taxon>Chloroflexota</taxon>
        <taxon>Caldilineae</taxon>
        <taxon>Caldilineales</taxon>
        <taxon>Caldilineaceae</taxon>
    </lineage>
</organism>
<comment type="subcellular location">
    <subcellularLocation>
        <location evidence="7">Cytoplasm</location>
    </subcellularLocation>
</comment>
<evidence type="ECO:0000256" key="5">
    <source>
        <dbReference type="ARBA" id="ARBA00023146"/>
    </source>
</evidence>
<dbReference type="PANTHER" id="PTHR42918">
    <property type="entry name" value="LYSYL-TRNA SYNTHETASE"/>
    <property type="match status" value="1"/>
</dbReference>
<dbReference type="GO" id="GO:0000287">
    <property type="term" value="F:magnesium ion binding"/>
    <property type="evidence" value="ECO:0007669"/>
    <property type="project" value="UniProtKB-UniRule"/>
</dbReference>
<evidence type="ECO:0000256" key="4">
    <source>
        <dbReference type="ARBA" id="ARBA00022840"/>
    </source>
</evidence>
<reference evidence="11" key="1">
    <citation type="submission" date="2019-09" db="EMBL/GenBank/DDBJ databases">
        <title>Characterisation of the sponge microbiome using genome-centric metagenomics.</title>
        <authorList>
            <person name="Engelberts J.P."/>
            <person name="Robbins S.J."/>
            <person name="De Goeij J.M."/>
            <person name="Aranda M."/>
            <person name="Bell S.C."/>
            <person name="Webster N.S."/>
        </authorList>
    </citation>
    <scope>NUCLEOTIDE SEQUENCE</scope>
    <source>
        <strain evidence="11">SB0662_bin_9</strain>
    </source>
</reference>
<dbReference type="Pfam" id="PF01336">
    <property type="entry name" value="tRNA_anti-codon"/>
    <property type="match status" value="1"/>
</dbReference>
<evidence type="ECO:0000256" key="6">
    <source>
        <dbReference type="ARBA" id="ARBA00048573"/>
    </source>
</evidence>
<dbReference type="InterPro" id="IPR012340">
    <property type="entry name" value="NA-bd_OB-fold"/>
</dbReference>
<gene>
    <name evidence="7 11" type="primary">lysS</name>
    <name evidence="11" type="ORF">F4Y08_00270</name>
</gene>
<feature type="binding site" evidence="7">
    <location>
        <position position="426"/>
    </location>
    <ligand>
        <name>Mg(2+)</name>
        <dbReference type="ChEBI" id="CHEBI:18420"/>
        <label>1</label>
    </ligand>
</feature>
<comment type="subunit">
    <text evidence="7">Homodimer.</text>
</comment>
<feature type="binding site" evidence="7">
    <location>
        <position position="426"/>
    </location>
    <ligand>
        <name>Mg(2+)</name>
        <dbReference type="ChEBI" id="CHEBI:18420"/>
        <label>2</label>
    </ligand>
</feature>
<feature type="region of interest" description="Disordered" evidence="9">
    <location>
        <begin position="1"/>
        <end position="25"/>
    </location>
</feature>
<name>A0A6B1DPN4_9CHLR</name>
<evidence type="ECO:0000256" key="9">
    <source>
        <dbReference type="SAM" id="MobiDB-lite"/>
    </source>
</evidence>
<evidence type="ECO:0000256" key="2">
    <source>
        <dbReference type="ARBA" id="ARBA00022723"/>
    </source>
</evidence>
<keyword evidence="5 7" id="KW-0030">Aminoacyl-tRNA synthetase</keyword>
<comment type="cofactor">
    <cofactor evidence="7 8">
        <name>Mg(2+)</name>
        <dbReference type="ChEBI" id="CHEBI:18420"/>
    </cofactor>
    <text evidence="7 8">Binds 3 Mg(2+) ions per subunit.</text>
</comment>
<keyword evidence="7 8" id="KW-0460">Magnesium</keyword>
<comment type="caution">
    <text evidence="11">The sequence shown here is derived from an EMBL/GenBank/DDBJ whole genome shotgun (WGS) entry which is preliminary data.</text>
</comment>
<dbReference type="InterPro" id="IPR004364">
    <property type="entry name" value="Aa-tRNA-synt_II"/>
</dbReference>
<dbReference type="Pfam" id="PF00152">
    <property type="entry name" value="tRNA-synt_2"/>
    <property type="match status" value="1"/>
</dbReference>
<dbReference type="GO" id="GO:0000049">
    <property type="term" value="F:tRNA binding"/>
    <property type="evidence" value="ECO:0007669"/>
    <property type="project" value="TreeGrafter"/>
</dbReference>
<dbReference type="GO" id="GO:0004824">
    <property type="term" value="F:lysine-tRNA ligase activity"/>
    <property type="evidence" value="ECO:0007669"/>
    <property type="project" value="UniProtKB-UniRule"/>
</dbReference>
<evidence type="ECO:0000259" key="10">
    <source>
        <dbReference type="PROSITE" id="PS50862"/>
    </source>
</evidence>
<dbReference type="PANTHER" id="PTHR42918:SF15">
    <property type="entry name" value="LYSINE--TRNA LIGASE, CHLOROPLASTIC_MITOCHONDRIAL"/>
    <property type="match status" value="1"/>
</dbReference>
<dbReference type="AlphaFoldDB" id="A0A6B1DPN4"/>
<dbReference type="GO" id="GO:0005829">
    <property type="term" value="C:cytosol"/>
    <property type="evidence" value="ECO:0007669"/>
    <property type="project" value="TreeGrafter"/>
</dbReference>
<dbReference type="SUPFAM" id="SSF50249">
    <property type="entry name" value="Nucleic acid-binding proteins"/>
    <property type="match status" value="1"/>
</dbReference>
<proteinExistence type="inferred from homology"/>
<evidence type="ECO:0000313" key="11">
    <source>
        <dbReference type="EMBL" id="MYD88765.1"/>
    </source>
</evidence>